<evidence type="ECO:0000313" key="1">
    <source>
        <dbReference type="EMBL" id="CEG48070.1"/>
    </source>
</evidence>
<name>A0A0P1B016_PLAHL</name>
<accession>A0A0P1B016</accession>
<evidence type="ECO:0000313" key="2">
    <source>
        <dbReference type="Proteomes" id="UP000054928"/>
    </source>
</evidence>
<organism evidence="1 2">
    <name type="scientific">Plasmopara halstedii</name>
    <name type="common">Downy mildew of sunflower</name>
    <dbReference type="NCBI Taxonomy" id="4781"/>
    <lineage>
        <taxon>Eukaryota</taxon>
        <taxon>Sar</taxon>
        <taxon>Stramenopiles</taxon>
        <taxon>Oomycota</taxon>
        <taxon>Peronosporomycetes</taxon>
        <taxon>Peronosporales</taxon>
        <taxon>Peronosporaceae</taxon>
        <taxon>Plasmopara</taxon>
    </lineage>
</organism>
<sequence length="127" mass="13889">MLSPNPITKWSPAPAIRPSSSMRGLLGDEGQKDLSICNSYFCYPKSMILLCSRCPRLFADGTPFSCSLPVISLYGILNTPDRLPTDRHQPHASLSLRRALKLAASTCQSWGKIDDGEALILHCPSKS</sequence>
<protein>
    <submittedName>
        <fullName evidence="1">Uncharacterized protein</fullName>
    </submittedName>
</protein>
<keyword evidence="2" id="KW-1185">Reference proteome</keyword>
<proteinExistence type="predicted"/>
<dbReference type="EMBL" id="CCYD01002887">
    <property type="protein sequence ID" value="CEG48070.1"/>
    <property type="molecule type" value="Genomic_DNA"/>
</dbReference>
<dbReference type="AlphaFoldDB" id="A0A0P1B016"/>
<dbReference type="RefSeq" id="XP_024584439.1">
    <property type="nucleotide sequence ID" value="XM_024719107.1"/>
</dbReference>
<dbReference type="Proteomes" id="UP000054928">
    <property type="component" value="Unassembled WGS sequence"/>
</dbReference>
<dbReference type="GeneID" id="36400601"/>
<reference evidence="2" key="1">
    <citation type="submission" date="2014-09" db="EMBL/GenBank/DDBJ databases">
        <authorList>
            <person name="Sharma Rahul"/>
            <person name="Thines Marco"/>
        </authorList>
    </citation>
    <scope>NUCLEOTIDE SEQUENCE [LARGE SCALE GENOMIC DNA]</scope>
</reference>